<dbReference type="InterPro" id="IPR017853">
    <property type="entry name" value="GH"/>
</dbReference>
<dbReference type="CDD" id="cd14792">
    <property type="entry name" value="GH27"/>
    <property type="match status" value="2"/>
</dbReference>
<dbReference type="FunFam" id="3.20.20.70:FF:000197">
    <property type="entry name" value="Alpha-galactosidase"/>
    <property type="match status" value="1"/>
</dbReference>
<name>A0A8E0VFZ8_9TREM</name>
<evidence type="ECO:0000256" key="4">
    <source>
        <dbReference type="ARBA" id="ARBA00022729"/>
    </source>
</evidence>
<dbReference type="PANTHER" id="PTHR11452">
    <property type="entry name" value="ALPHA-GALACTOSIDASE/ALPHA-N-ACETYLGALACTOSAMINIDASE"/>
    <property type="match status" value="1"/>
</dbReference>
<dbReference type="GO" id="GO:0005737">
    <property type="term" value="C:cytoplasm"/>
    <property type="evidence" value="ECO:0007669"/>
    <property type="project" value="TreeGrafter"/>
</dbReference>
<dbReference type="GO" id="GO:0009311">
    <property type="term" value="P:oligosaccharide metabolic process"/>
    <property type="evidence" value="ECO:0007669"/>
    <property type="project" value="TreeGrafter"/>
</dbReference>
<sequence length="838" mass="96706">MGWMTWQRFRCQTDCKLYPLDCVSEALIKRTADRLVQDGFLEAGYEYVVIDDCWSMRERDETTSKLLPDPDRFPSVEDIHFFPSKLNFVRFHLLFYYFSCIKKGLGELADYLHRQNLKFGIYLDYGRFTCQHYPGSMNYLELDAKTVAEYKVDYVKMDGCYAPVNTMPAAYEKFAKLLNDTGRPIVFSCSYPAYVRWRSDYSLVDWERLKQNCNLWRMLDDVEDQWSSVKGIIQNYRLHSELLQPLAGPDHWNDADMLVLGNFGLSRDQERVQMGMWCMFASPLLLSTDMDDLNPETAKLLKNKILIDIDQDEGGHQAKFVGMKEDVQLWTRTLTRIPNSWAIALFNTRQSPTPTHLPITLKELQIPGNHSETDVFELLDVFAGEEYGVLHLNDSVVMRINPNGIVMFLTFSPTLPVMGLATVFLLTGLFSAVHALDNGLARKPPMGWMTWQRFRCQTDCKLYPLDCVSEALIKRTADRLVQDGFLEAGYEYVVIDDCWQMTFRDRQTSKIVPDPDRFPGGLNVISDYLHQRKLKFGIYVDYGKFTCEHYPGSMDYLELDAQTMADYGADYVKMDGCYAPYQEMPAGFEEFSKQLNKTGRPIVFSCEYPVYTPWLQNTSAIDWVRLQSVCNTWRIYWDVEDQWDRIMTIINVVRQHSELLSSVAGPGHWNDPDMLVLGNFGLSHDQERVQLGMWCMFAAPLIISTDMDELNLESAKLLKNKLLIEIDQDEGGHQAKMIGMKGDVQLWMRPLAKLPNSWAIALLNPVQSGAPIHVTITLKQMNITSNQPDLDLFELVDVFTETEFGVLRHEEPVVMRLNPNGIAMYRVQLRTAEYYHAN</sequence>
<dbReference type="GO" id="GO:0016139">
    <property type="term" value="P:glycoside catabolic process"/>
    <property type="evidence" value="ECO:0007669"/>
    <property type="project" value="TreeGrafter"/>
</dbReference>
<evidence type="ECO:0000313" key="10">
    <source>
        <dbReference type="Proteomes" id="UP000728185"/>
    </source>
</evidence>
<keyword evidence="6 7" id="KW-0326">Glycosidase</keyword>
<dbReference type="EC" id="3.2.1.-" evidence="7"/>
<feature type="domain" description="Alpha galactosidase C-terminal" evidence="8">
    <location>
        <begin position="325"/>
        <end position="408"/>
    </location>
</feature>
<proteinExistence type="inferred from homology"/>
<dbReference type="GO" id="GO:0004557">
    <property type="term" value="F:alpha-galactosidase activity"/>
    <property type="evidence" value="ECO:0007669"/>
    <property type="project" value="UniProtKB-EC"/>
</dbReference>
<accession>A0A8E0VFZ8</accession>
<comment type="subunit">
    <text evidence="7">Homodimer.</text>
</comment>
<comment type="caution">
    <text evidence="9">The sequence shown here is derived from an EMBL/GenBank/DDBJ whole genome shotgun (WGS) entry which is preliminary data.</text>
</comment>
<keyword evidence="4" id="KW-0732">Signal</keyword>
<dbReference type="EMBL" id="LUCM01011551">
    <property type="protein sequence ID" value="KAA0183818.1"/>
    <property type="molecule type" value="Genomic_DNA"/>
</dbReference>
<dbReference type="AlphaFoldDB" id="A0A8E0VFZ8"/>
<protein>
    <recommendedName>
        <fullName evidence="3 7">Alpha-galactosidase</fullName>
        <ecNumber evidence="7">3.2.1.-</ecNumber>
    </recommendedName>
</protein>
<comment type="catalytic activity">
    <reaction evidence="1">
        <text>Hydrolysis of terminal, non-reducing alpha-D-galactose residues in alpha-D-galactosides, including galactose oligosaccharides, galactomannans and galactolipids.</text>
        <dbReference type="EC" id="3.2.1.22"/>
    </reaction>
</comment>
<evidence type="ECO:0000256" key="5">
    <source>
        <dbReference type="ARBA" id="ARBA00022801"/>
    </source>
</evidence>
<dbReference type="InterPro" id="IPR013780">
    <property type="entry name" value="Glyco_hydro_b"/>
</dbReference>
<dbReference type="InterPro" id="IPR002241">
    <property type="entry name" value="Glyco_hydro_27"/>
</dbReference>
<feature type="domain" description="Alpha galactosidase C-terminal" evidence="8">
    <location>
        <begin position="742"/>
        <end position="827"/>
    </location>
</feature>
<gene>
    <name evidence="9" type="ORF">FBUS_03420</name>
</gene>
<comment type="similarity">
    <text evidence="2 7">Belongs to the glycosyl hydrolase 27 family.</text>
</comment>
<evidence type="ECO:0000256" key="1">
    <source>
        <dbReference type="ARBA" id="ARBA00001255"/>
    </source>
</evidence>
<dbReference type="Pfam" id="PF17801">
    <property type="entry name" value="Melibiase_C"/>
    <property type="match status" value="2"/>
</dbReference>
<keyword evidence="5 7" id="KW-0378">Hydrolase</keyword>
<evidence type="ECO:0000256" key="3">
    <source>
        <dbReference type="ARBA" id="ARBA00012755"/>
    </source>
</evidence>
<dbReference type="Gene3D" id="3.20.20.70">
    <property type="entry name" value="Aldolase class I"/>
    <property type="match status" value="2"/>
</dbReference>
<keyword evidence="7" id="KW-1015">Disulfide bond</keyword>
<dbReference type="Proteomes" id="UP000728185">
    <property type="component" value="Unassembled WGS sequence"/>
</dbReference>
<dbReference type="SUPFAM" id="SSF51011">
    <property type="entry name" value="Glycosyl hydrolase domain"/>
    <property type="match status" value="2"/>
</dbReference>
<evidence type="ECO:0000256" key="6">
    <source>
        <dbReference type="ARBA" id="ARBA00023295"/>
    </source>
</evidence>
<dbReference type="Gene3D" id="2.60.40.1180">
    <property type="entry name" value="Golgi alpha-mannosidase II"/>
    <property type="match status" value="2"/>
</dbReference>
<keyword evidence="10" id="KW-1185">Reference proteome</keyword>
<organism evidence="9 10">
    <name type="scientific">Fasciolopsis buskii</name>
    <dbReference type="NCBI Taxonomy" id="27845"/>
    <lineage>
        <taxon>Eukaryota</taxon>
        <taxon>Metazoa</taxon>
        <taxon>Spiralia</taxon>
        <taxon>Lophotrochozoa</taxon>
        <taxon>Platyhelminthes</taxon>
        <taxon>Trematoda</taxon>
        <taxon>Digenea</taxon>
        <taxon>Plagiorchiida</taxon>
        <taxon>Echinostomata</taxon>
        <taxon>Echinostomatoidea</taxon>
        <taxon>Fasciolidae</taxon>
        <taxon>Fasciolopsis</taxon>
    </lineage>
</organism>
<dbReference type="PRINTS" id="PR00740">
    <property type="entry name" value="GLHYDRLASE27"/>
</dbReference>
<evidence type="ECO:0000256" key="7">
    <source>
        <dbReference type="RuleBase" id="RU361168"/>
    </source>
</evidence>
<evidence type="ECO:0000259" key="8">
    <source>
        <dbReference type="Pfam" id="PF17801"/>
    </source>
</evidence>
<evidence type="ECO:0000256" key="2">
    <source>
        <dbReference type="ARBA" id="ARBA00009743"/>
    </source>
</evidence>
<evidence type="ECO:0000313" key="9">
    <source>
        <dbReference type="EMBL" id="KAA0183818.1"/>
    </source>
</evidence>
<dbReference type="OrthoDB" id="5795902at2759"/>
<dbReference type="Pfam" id="PF16499">
    <property type="entry name" value="Melibiase_2"/>
    <property type="match status" value="3"/>
</dbReference>
<reference evidence="9" key="1">
    <citation type="submission" date="2019-05" db="EMBL/GenBank/DDBJ databases">
        <title>Annotation for the trematode Fasciolopsis buski.</title>
        <authorList>
            <person name="Choi Y.-J."/>
        </authorList>
    </citation>
    <scope>NUCLEOTIDE SEQUENCE</scope>
    <source>
        <strain evidence="9">HT</strain>
        <tissue evidence="9">Whole worm</tissue>
    </source>
</reference>
<dbReference type="SUPFAM" id="SSF51445">
    <property type="entry name" value="(Trans)glycosidases"/>
    <property type="match status" value="2"/>
</dbReference>
<dbReference type="PANTHER" id="PTHR11452:SF83">
    <property type="entry name" value="ALPHA-GALACTOSIDASE"/>
    <property type="match status" value="1"/>
</dbReference>
<dbReference type="InterPro" id="IPR000111">
    <property type="entry name" value="Glyco_hydro_27/36_CS"/>
</dbReference>
<dbReference type="PROSITE" id="PS00512">
    <property type="entry name" value="ALPHA_GALACTOSIDASE"/>
    <property type="match status" value="2"/>
</dbReference>
<dbReference type="InterPro" id="IPR041233">
    <property type="entry name" value="Melibiase_C"/>
</dbReference>
<dbReference type="InterPro" id="IPR013785">
    <property type="entry name" value="Aldolase_TIM"/>
</dbReference>